<keyword evidence="3" id="KW-1185">Reference proteome</keyword>
<organism evidence="2 3">
    <name type="scientific">Algoriphagus halophytocola</name>
    <dbReference type="NCBI Taxonomy" id="2991499"/>
    <lineage>
        <taxon>Bacteria</taxon>
        <taxon>Pseudomonadati</taxon>
        <taxon>Bacteroidota</taxon>
        <taxon>Cytophagia</taxon>
        <taxon>Cytophagales</taxon>
        <taxon>Cyclobacteriaceae</taxon>
        <taxon>Algoriphagus</taxon>
    </lineage>
</organism>
<name>A0ABY6MDR2_9BACT</name>
<evidence type="ECO:0000256" key="1">
    <source>
        <dbReference type="SAM" id="Phobius"/>
    </source>
</evidence>
<sequence length="321" mass="36933">MSETKKSSKRISPKKLSDLKVVVLCIAAATTFWILNALNKDDYNTIVDFPVEFVYNDSLYMPIGRIPNSVEVEISGNGWDLLRKYFNFNNDPYLIELDNPSARRFILTADIKRSLGEFLTPTQLVSVVNDSLKYQFDKIEVIQVRPILDSSSFSLATNYRIDGQVNFSPDVIRLKGPSSIIDSIGAFFPVKLDESRINTPFEKTIDLEVPSELADLVVLEDESLRVNFDVYAFLEGNKRLKIKKINFPRNVTFTDPDPLIMINYLLDERRVDDFKELEFEAVLDYYKRNKTDSTIAIEVQPQPNYMEQVTVNPPLLKLKYE</sequence>
<keyword evidence="1" id="KW-1133">Transmembrane helix</keyword>
<gene>
    <name evidence="2" type="ORF">OM944_14700</name>
</gene>
<dbReference type="EMBL" id="CP110226">
    <property type="protein sequence ID" value="UZD21912.1"/>
    <property type="molecule type" value="Genomic_DNA"/>
</dbReference>
<dbReference type="Proteomes" id="UP001163156">
    <property type="component" value="Chromosome"/>
</dbReference>
<accession>A0ABY6MDR2</accession>
<evidence type="ECO:0000313" key="3">
    <source>
        <dbReference type="Proteomes" id="UP001163156"/>
    </source>
</evidence>
<keyword evidence="1" id="KW-0812">Transmembrane</keyword>
<dbReference type="RefSeq" id="WP_264808378.1">
    <property type="nucleotide sequence ID" value="NZ_CP110226.1"/>
</dbReference>
<keyword evidence="1" id="KW-0472">Membrane</keyword>
<proteinExistence type="predicted"/>
<dbReference type="Gene3D" id="2.170.120.40">
    <property type="entry name" value="YbbR-like domain"/>
    <property type="match status" value="1"/>
</dbReference>
<evidence type="ECO:0000313" key="2">
    <source>
        <dbReference type="EMBL" id="UZD21912.1"/>
    </source>
</evidence>
<feature type="transmembrane region" description="Helical" evidence="1">
    <location>
        <begin position="21"/>
        <end position="38"/>
    </location>
</feature>
<protein>
    <submittedName>
        <fullName evidence="2">YbbR-like domain-containing protein</fullName>
    </submittedName>
</protein>
<reference evidence="2" key="1">
    <citation type="submission" date="2022-10" db="EMBL/GenBank/DDBJ databases">
        <title>Algoriphagus sp. a novel bacteria isolate from halophytes salicornia europaea.</title>
        <authorList>
            <person name="Peng Y."/>
            <person name="Jiang L."/>
            <person name="Lee J."/>
        </authorList>
    </citation>
    <scope>NUCLEOTIDE SEQUENCE</scope>
    <source>
        <strain evidence="2">TR-M5</strain>
    </source>
</reference>